<sequence length="324" mass="37783">MSHNFIIGDVSEFITSFSNKKLSLTFPDNFGYMNCKKEIVSDDIYLFKTHAQANKDFSIQTNLKVDSLFINIILDGKVQYQSNTDDKIEIFKKNDTYIKYIDEADSITALDKNSFSKGLAISIKNDFLEKQLSTYSYLLDRIKTSSSFIHRVDNSLNIKLANELFNSPFTNELHNIYLQSKVLEIIYNQFKEFEKCFCKKEFNCEKIKLSNEDIQALYKARDIILLTHDFPDLSTLARKVAINEFKLKFGFKKLFNTTVGKMILEHKMIYAKALLESSEFSILEIANFVGYKYQQSFTNAFIHFFGVRPKDVMKSRSYYYSLTK</sequence>
<evidence type="ECO:0000256" key="1">
    <source>
        <dbReference type="ARBA" id="ARBA00023015"/>
    </source>
</evidence>
<evidence type="ECO:0000313" key="7">
    <source>
        <dbReference type="Proteomes" id="UP000290580"/>
    </source>
</evidence>
<dbReference type="Gene3D" id="1.10.10.60">
    <property type="entry name" value="Homeodomain-like"/>
    <property type="match status" value="1"/>
</dbReference>
<feature type="domain" description="HTH araC/xylS-type" evidence="3">
    <location>
        <begin position="233"/>
        <end position="315"/>
    </location>
</feature>
<dbReference type="GO" id="GO:0003700">
    <property type="term" value="F:DNA-binding transcription factor activity"/>
    <property type="evidence" value="ECO:0007669"/>
    <property type="project" value="InterPro"/>
</dbReference>
<proteinExistence type="predicted"/>
<dbReference type="InterPro" id="IPR009057">
    <property type="entry name" value="Homeodomain-like_sf"/>
</dbReference>
<keyword evidence="7" id="KW-1185">Reference proteome</keyword>
<accession>A0AAD0SKB9</accession>
<dbReference type="SUPFAM" id="SSF46689">
    <property type="entry name" value="Homeodomain-like"/>
    <property type="match status" value="1"/>
</dbReference>
<evidence type="ECO:0000313" key="4">
    <source>
        <dbReference type="EMBL" id="AXX84173.1"/>
    </source>
</evidence>
<dbReference type="Pfam" id="PF12833">
    <property type="entry name" value="HTH_18"/>
    <property type="match status" value="1"/>
</dbReference>
<dbReference type="AlphaFoldDB" id="A0AAD0SKB9"/>
<keyword evidence="1" id="KW-0805">Transcription regulation</keyword>
<dbReference type="RefSeq" id="WP_066352630.1">
    <property type="nucleotide sequence ID" value="NZ_CP032099.1"/>
</dbReference>
<dbReference type="GeneID" id="61750091"/>
<dbReference type="Proteomes" id="UP000262029">
    <property type="component" value="Chromosome"/>
</dbReference>
<evidence type="ECO:0000313" key="6">
    <source>
        <dbReference type="Proteomes" id="UP000262029"/>
    </source>
</evidence>
<dbReference type="PANTHER" id="PTHR47893:SF1">
    <property type="entry name" value="REGULATORY PROTEIN PCHR"/>
    <property type="match status" value="1"/>
</dbReference>
<dbReference type="PROSITE" id="PS01124">
    <property type="entry name" value="HTH_ARAC_FAMILY_2"/>
    <property type="match status" value="1"/>
</dbReference>
<protein>
    <submittedName>
        <fullName evidence="5">AraC family transcriptional regulator</fullName>
    </submittedName>
    <submittedName>
        <fullName evidence="4">Transcriptional regulator, AraC family</fullName>
    </submittedName>
</protein>
<dbReference type="InterPro" id="IPR018060">
    <property type="entry name" value="HTH_AraC"/>
</dbReference>
<evidence type="ECO:0000313" key="5">
    <source>
        <dbReference type="EMBL" id="RXI26896.1"/>
    </source>
</evidence>
<reference evidence="5 7" key="1">
    <citation type="submission" date="2017-09" db="EMBL/GenBank/DDBJ databases">
        <title>Genomics of the genus Arcobacter.</title>
        <authorList>
            <person name="Perez-Cataluna A."/>
            <person name="Figueras M.J."/>
            <person name="Salas-Masso N."/>
        </authorList>
    </citation>
    <scope>NUCLEOTIDE SEQUENCE [LARGE SCALE GENOMIC DNA]</scope>
    <source>
        <strain evidence="5 7">LMG 6621</strain>
    </source>
</reference>
<dbReference type="EMBL" id="NXIC01000001">
    <property type="protein sequence ID" value="RXI26896.1"/>
    <property type="molecule type" value="Genomic_DNA"/>
</dbReference>
<dbReference type="GO" id="GO:0043565">
    <property type="term" value="F:sequence-specific DNA binding"/>
    <property type="evidence" value="ECO:0007669"/>
    <property type="project" value="InterPro"/>
</dbReference>
<dbReference type="Proteomes" id="UP000290580">
    <property type="component" value="Unassembled WGS sequence"/>
</dbReference>
<evidence type="ECO:0000259" key="3">
    <source>
        <dbReference type="PROSITE" id="PS01124"/>
    </source>
</evidence>
<dbReference type="EMBL" id="CP032099">
    <property type="protein sequence ID" value="AXX84173.1"/>
    <property type="molecule type" value="Genomic_DNA"/>
</dbReference>
<keyword evidence="2" id="KW-0804">Transcription</keyword>
<dbReference type="SMART" id="SM00342">
    <property type="entry name" value="HTH_ARAC"/>
    <property type="match status" value="1"/>
</dbReference>
<evidence type="ECO:0000256" key="2">
    <source>
        <dbReference type="ARBA" id="ARBA00023163"/>
    </source>
</evidence>
<name>A0AAD0SKB9_9BACT</name>
<reference evidence="4 6" key="2">
    <citation type="submission" date="2018-08" db="EMBL/GenBank/DDBJ databases">
        <title>Complete genome of the Arcobacter skirrowii type strain LMG 6621.</title>
        <authorList>
            <person name="Miller W.G."/>
            <person name="Yee E."/>
            <person name="Bono J.L."/>
        </authorList>
    </citation>
    <scope>NUCLEOTIDE SEQUENCE [LARGE SCALE GENOMIC DNA]</scope>
    <source>
        <strain evidence="4 6">CCUG 10374</strain>
    </source>
</reference>
<organism evidence="4 6">
    <name type="scientific">Aliarcobacter skirrowii CCUG 10374</name>
    <dbReference type="NCBI Taxonomy" id="1032239"/>
    <lineage>
        <taxon>Bacteria</taxon>
        <taxon>Pseudomonadati</taxon>
        <taxon>Campylobacterota</taxon>
        <taxon>Epsilonproteobacteria</taxon>
        <taxon>Campylobacterales</taxon>
        <taxon>Arcobacteraceae</taxon>
        <taxon>Aliarcobacter</taxon>
    </lineage>
</organism>
<gene>
    <name evidence="4" type="ORF">ASKIR_0337</name>
    <name evidence="5" type="ORF">CP959_02025</name>
</gene>
<dbReference type="PANTHER" id="PTHR47893">
    <property type="entry name" value="REGULATORY PROTEIN PCHR"/>
    <property type="match status" value="1"/>
</dbReference>
<dbReference type="InterPro" id="IPR053142">
    <property type="entry name" value="PchR_regulatory_protein"/>
</dbReference>